<evidence type="ECO:0000256" key="7">
    <source>
        <dbReference type="ARBA" id="ARBA00023014"/>
    </source>
</evidence>
<evidence type="ECO:0000256" key="3">
    <source>
        <dbReference type="ARBA" id="ARBA00022723"/>
    </source>
</evidence>
<feature type="domain" description="4Fe-4S ferredoxin-type" evidence="8">
    <location>
        <begin position="2"/>
        <end position="31"/>
    </location>
</feature>
<keyword evidence="7" id="KW-0411">Iron-sulfur</keyword>
<protein>
    <recommendedName>
        <fullName evidence="8">4Fe-4S ferredoxin-type domain-containing protein</fullName>
    </recommendedName>
</protein>
<comment type="caution">
    <text evidence="9">The sequence shown here is derived from an EMBL/GenBank/DDBJ whole genome shotgun (WGS) entry which is preliminary data.</text>
</comment>
<dbReference type="Gene3D" id="3.30.70.20">
    <property type="match status" value="2"/>
</dbReference>
<evidence type="ECO:0000313" key="9">
    <source>
        <dbReference type="EMBL" id="KKL80678.1"/>
    </source>
</evidence>
<keyword evidence="5" id="KW-0249">Electron transport</keyword>
<sequence length="146" mass="16637">MKRIYIKEEYCIGCRLCEIHCLVQHSKSKKIIKAFKREFPRALPRILVEEKGYLSFAIQCRHCEEAPCIEACITGAMYRDKTTGAVLCDEDRCVGCWMCIMVCPLGVIKRNLEKKKIASKCDLCQGEEIPVCVANCPNEALELRDS</sequence>
<dbReference type="PANTHER" id="PTHR43177:SF5">
    <property type="entry name" value="ANAEROBIC DIMETHYL SULFOXIDE REDUCTASE CHAIN B-RELATED"/>
    <property type="match status" value="1"/>
</dbReference>
<dbReference type="GO" id="GO:0051539">
    <property type="term" value="F:4 iron, 4 sulfur cluster binding"/>
    <property type="evidence" value="ECO:0007669"/>
    <property type="project" value="UniProtKB-KW"/>
</dbReference>
<dbReference type="InterPro" id="IPR017896">
    <property type="entry name" value="4Fe4S_Fe-S-bd"/>
</dbReference>
<dbReference type="Pfam" id="PF13247">
    <property type="entry name" value="Fer4_11"/>
    <property type="match status" value="1"/>
</dbReference>
<dbReference type="PROSITE" id="PS51379">
    <property type="entry name" value="4FE4S_FER_2"/>
    <property type="match status" value="2"/>
</dbReference>
<dbReference type="CDD" id="cd10563">
    <property type="entry name" value="CooF_like"/>
    <property type="match status" value="1"/>
</dbReference>
<evidence type="ECO:0000256" key="4">
    <source>
        <dbReference type="ARBA" id="ARBA00022737"/>
    </source>
</evidence>
<evidence type="ECO:0000256" key="6">
    <source>
        <dbReference type="ARBA" id="ARBA00023004"/>
    </source>
</evidence>
<dbReference type="PROSITE" id="PS00198">
    <property type="entry name" value="4FE4S_FER_1"/>
    <property type="match status" value="1"/>
</dbReference>
<dbReference type="AlphaFoldDB" id="A0A0F9F319"/>
<accession>A0A0F9F319</accession>
<keyword evidence="3" id="KW-0479">Metal-binding</keyword>
<dbReference type="EMBL" id="LAZR01022781">
    <property type="protein sequence ID" value="KKL80678.1"/>
    <property type="molecule type" value="Genomic_DNA"/>
</dbReference>
<gene>
    <name evidence="9" type="ORF">LCGC14_2002360</name>
</gene>
<reference evidence="9" key="1">
    <citation type="journal article" date="2015" name="Nature">
        <title>Complex archaea that bridge the gap between prokaryotes and eukaryotes.</title>
        <authorList>
            <person name="Spang A."/>
            <person name="Saw J.H."/>
            <person name="Jorgensen S.L."/>
            <person name="Zaremba-Niedzwiedzka K."/>
            <person name="Martijn J."/>
            <person name="Lind A.E."/>
            <person name="van Eijk R."/>
            <person name="Schleper C."/>
            <person name="Guy L."/>
            <person name="Ettema T.J."/>
        </authorList>
    </citation>
    <scope>NUCLEOTIDE SEQUENCE</scope>
</reference>
<organism evidence="9">
    <name type="scientific">marine sediment metagenome</name>
    <dbReference type="NCBI Taxonomy" id="412755"/>
    <lineage>
        <taxon>unclassified sequences</taxon>
        <taxon>metagenomes</taxon>
        <taxon>ecological metagenomes</taxon>
    </lineage>
</organism>
<dbReference type="PANTHER" id="PTHR43177">
    <property type="entry name" value="PROTEIN NRFC"/>
    <property type="match status" value="1"/>
</dbReference>
<name>A0A0F9F319_9ZZZZ</name>
<proteinExistence type="predicted"/>
<keyword evidence="4" id="KW-0677">Repeat</keyword>
<keyword evidence="1" id="KW-0813">Transport</keyword>
<evidence type="ECO:0000256" key="1">
    <source>
        <dbReference type="ARBA" id="ARBA00022448"/>
    </source>
</evidence>
<dbReference type="GO" id="GO:0046872">
    <property type="term" value="F:metal ion binding"/>
    <property type="evidence" value="ECO:0007669"/>
    <property type="project" value="UniProtKB-KW"/>
</dbReference>
<dbReference type="SUPFAM" id="SSF54862">
    <property type="entry name" value="4Fe-4S ferredoxins"/>
    <property type="match status" value="1"/>
</dbReference>
<evidence type="ECO:0000256" key="5">
    <source>
        <dbReference type="ARBA" id="ARBA00022982"/>
    </source>
</evidence>
<feature type="domain" description="4Fe-4S ferredoxin-type" evidence="8">
    <location>
        <begin position="84"/>
        <end position="113"/>
    </location>
</feature>
<evidence type="ECO:0000256" key="2">
    <source>
        <dbReference type="ARBA" id="ARBA00022485"/>
    </source>
</evidence>
<dbReference type="InterPro" id="IPR017900">
    <property type="entry name" value="4Fe4S_Fe_S_CS"/>
</dbReference>
<keyword evidence="6" id="KW-0408">Iron</keyword>
<evidence type="ECO:0000259" key="8">
    <source>
        <dbReference type="PROSITE" id="PS51379"/>
    </source>
</evidence>
<dbReference type="InterPro" id="IPR050954">
    <property type="entry name" value="ET_IronSulfur_Cluster-Binding"/>
</dbReference>
<keyword evidence="2" id="KW-0004">4Fe-4S</keyword>